<protein>
    <recommendedName>
        <fullName evidence="4">Small capsomere-interacting protein</fullName>
    </recommendedName>
</protein>
<feature type="compositionally biased region" description="Low complexity" evidence="5">
    <location>
        <begin position="1"/>
        <end position="10"/>
    </location>
</feature>
<dbReference type="OrthoDB" id="27504at10239"/>
<evidence type="ECO:0000313" key="9">
    <source>
        <dbReference type="Proteomes" id="UP000127637"/>
    </source>
</evidence>
<dbReference type="Proteomes" id="UP000127637">
    <property type="component" value="Segment"/>
</dbReference>
<keyword evidence="9" id="KW-1185">Reference proteome</keyword>
<name>K7YNK6_RCMVE</name>
<evidence type="ECO:0000256" key="5">
    <source>
        <dbReference type="SAM" id="MobiDB-lite"/>
    </source>
</evidence>
<evidence type="ECO:0000313" key="8">
    <source>
        <dbReference type="Proteomes" id="UP000097765"/>
    </source>
</evidence>
<organism evidence="6 9">
    <name type="scientific">Rat cytomegalovirus (isolate England)</name>
    <name type="common">RCMV-E</name>
    <name type="synonym">Murid herpesvirus 8</name>
    <dbReference type="NCBI Taxonomy" id="1261657"/>
    <lineage>
        <taxon>Viruses</taxon>
        <taxon>Duplodnaviria</taxon>
        <taxon>Heunggongvirae</taxon>
        <taxon>Peploviricota</taxon>
        <taxon>Herviviricetes</taxon>
        <taxon>Herpesvirales</taxon>
        <taxon>Orthoherpesviridae</taxon>
        <taxon>Betaherpesvirinae</taxon>
        <taxon>Muromegalovirus</taxon>
        <taxon>Muromegalovirus muridbeta8</taxon>
    </lineage>
</organism>
<dbReference type="GO" id="GO:0042025">
    <property type="term" value="C:host cell nucleus"/>
    <property type="evidence" value="ECO:0007669"/>
    <property type="project" value="UniProtKB-SubCell"/>
</dbReference>
<gene>
    <name evidence="6" type="primary">e48.2</name>
    <name evidence="7" type="synonym">b48.2</name>
    <name evidence="4" type="synonym">SCP</name>
</gene>
<dbReference type="Proteomes" id="UP000097765">
    <property type="component" value="Segment"/>
</dbReference>
<reference evidence="6" key="3">
    <citation type="submission" date="2015-04" db="EMBL/GenBank/DDBJ databases">
        <authorList>
            <person name="Heaggans S.Y."/>
            <person name="Hayward G.S."/>
        </authorList>
    </citation>
    <scope>NUCLEOTIDE SEQUENCE</scope>
    <source>
        <strain evidence="6">England</strain>
    </source>
</reference>
<keyword evidence="2 4" id="KW-1048">Host nucleus</keyword>
<comment type="function">
    <text evidence="4">Participates in the assembly of the infectious particles by decorating the outer surface of the capsid shell and thus forming a layer between the capsid and the tegument. Complexes composed of the major capsid protein and small capsomere-interacting protein/SCP assemble together in the host cytoplasm and are translocated to the nucleus, where they accumulate and participate in capsid assembly.</text>
</comment>
<dbReference type="GO" id="GO:0019028">
    <property type="term" value="C:viral capsid"/>
    <property type="evidence" value="ECO:0007669"/>
    <property type="project" value="UniProtKB-UniRule"/>
</dbReference>
<evidence type="ECO:0000256" key="4">
    <source>
        <dbReference type="HAMAP-Rule" id="MF_04021"/>
    </source>
</evidence>
<evidence type="ECO:0000313" key="6">
    <source>
        <dbReference type="EMBL" id="AFX83372.1"/>
    </source>
</evidence>
<keyword evidence="3 4" id="KW-0946">Virion</keyword>
<dbReference type="GO" id="GO:0016032">
    <property type="term" value="P:viral process"/>
    <property type="evidence" value="ECO:0007669"/>
    <property type="project" value="UniProtKB-UniRule"/>
</dbReference>
<dbReference type="KEGG" id="vg:14039109"/>
<dbReference type="InterPro" id="IPR031385">
    <property type="entry name" value="HV_small_capsid"/>
</dbReference>
<feature type="region of interest" description="Disordered" evidence="5">
    <location>
        <begin position="1"/>
        <end position="21"/>
    </location>
</feature>
<accession>K7YNK6</accession>
<reference evidence="8 9" key="1">
    <citation type="journal article" date="2012" name="J. Virol.">
        <title>Complete genome sequence of the english isolate of rat cytomegalovirus (Murid herpesvirus 8).</title>
        <authorList>
            <person name="Ettinger J."/>
            <person name="Geyer H."/>
            <person name="Nitsche A."/>
            <person name="Zimmermann A."/>
            <person name="Brune W."/>
            <person name="Sandford G.R."/>
            <person name="Hayward G.S."/>
            <person name="Voigt S."/>
        </authorList>
    </citation>
    <scope>NUCLEOTIDE SEQUENCE [LARGE SCALE GENOMIC DNA]</scope>
    <source>
        <strain evidence="7">Berlin</strain>
        <strain evidence="6">England</strain>
    </source>
</reference>
<evidence type="ECO:0000313" key="7">
    <source>
        <dbReference type="EMBL" id="AKB93252.1"/>
    </source>
</evidence>
<evidence type="ECO:0000256" key="1">
    <source>
        <dbReference type="ARBA" id="ARBA00022561"/>
    </source>
</evidence>
<evidence type="ECO:0000256" key="3">
    <source>
        <dbReference type="ARBA" id="ARBA00022844"/>
    </source>
</evidence>
<evidence type="ECO:0000256" key="2">
    <source>
        <dbReference type="ARBA" id="ARBA00022562"/>
    </source>
</evidence>
<dbReference type="EMBL" id="JX867617">
    <property type="protein sequence ID" value="AFX83372.1"/>
    <property type="molecule type" value="Genomic_DNA"/>
</dbReference>
<dbReference type="HAMAP" id="MF_04021">
    <property type="entry name" value="HSV_SCP_betahv"/>
    <property type="match status" value="1"/>
</dbReference>
<proteinExistence type="inferred from homology"/>
<keyword evidence="1 4" id="KW-0167">Capsid protein</keyword>
<dbReference type="EMBL" id="KP202868">
    <property type="protein sequence ID" value="AKB93252.1"/>
    <property type="molecule type" value="Genomic_DNA"/>
</dbReference>
<comment type="similarity">
    <text evidence="4">Belongs to the herpesviridae small capsomere-interacting protein family.</text>
</comment>
<organismHost>
    <name type="scientific">Rattus norvegicus</name>
    <name type="common">Rat</name>
    <dbReference type="NCBI Taxonomy" id="10116"/>
</organismHost>
<sequence length="79" mass="8428">MSSGASAPSSGSGGGKKDDERKKQFITTVLAITPQMAAHPVIAAMIPKYVKMSGQEDKAAFQLDLLRMLSVARHANVRQ</sequence>
<dbReference type="RefSeq" id="YP_007016455.1">
    <property type="nucleotide sequence ID" value="NC_019559.2"/>
</dbReference>
<dbReference type="GeneID" id="14039109"/>
<comment type="subunit">
    <text evidence="4">Interacts with the major capsid protein/MCP.</text>
</comment>
<reference evidence="8 9" key="2">
    <citation type="journal article" date="2015" name="J. Gen. Virol.">
        <title>The English isolate and a newly identified Berlin isolate of Rat Cytomegalovirus (RCMV) share similarities with but separate as an anciently diverged clade from Mouse CMV and the Maastricht isolate of RCMV.</title>
        <authorList>
            <person name="Geyer H."/>
            <person name="Ettinger J."/>
            <person name="Moller L."/>
            <person name="Schmolz E."/>
            <person name="Nitsche A."/>
            <person name="Brune W."/>
            <person name="Heaggans S."/>
            <person name="Sandford G.R."/>
            <person name="Hayward G.S."/>
            <person name="Voigt S."/>
        </authorList>
    </citation>
    <scope>NUCLEOTIDE SEQUENCE [LARGE SCALE GENOMIC DNA]</scope>
    <source>
        <strain evidence="7">Berlin</strain>
        <strain evidence="6">England</strain>
    </source>
</reference>
<comment type="subcellular location">
    <subcellularLocation>
        <location evidence="4">Virion</location>
    </subcellularLocation>
    <subcellularLocation>
        <location evidence="4">Host nucleus</location>
    </subcellularLocation>
</comment>
<dbReference type="Pfam" id="PF17086">
    <property type="entry name" value="HV_small_capsid"/>
    <property type="match status" value="1"/>
</dbReference>